<dbReference type="PROSITE" id="PS00639">
    <property type="entry name" value="THIOL_PROTEASE_HIS"/>
    <property type="match status" value="1"/>
</dbReference>
<name>A0A0D6LPX0_9BILA</name>
<gene>
    <name evidence="2" type="ORF">ANCCEY_06822</name>
</gene>
<dbReference type="AlphaFoldDB" id="A0A0D6LPX0"/>
<reference evidence="2 3" key="1">
    <citation type="submission" date="2013-05" db="EMBL/GenBank/DDBJ databases">
        <title>Draft genome of the parasitic nematode Anyclostoma ceylanicum.</title>
        <authorList>
            <person name="Mitreva M."/>
        </authorList>
    </citation>
    <scope>NUCLEOTIDE SEQUENCE [LARGE SCALE GENOMIC DNA]</scope>
</reference>
<dbReference type="SUPFAM" id="SSF54001">
    <property type="entry name" value="Cysteine proteinases"/>
    <property type="match status" value="1"/>
</dbReference>
<organism evidence="2 3">
    <name type="scientific">Ancylostoma ceylanicum</name>
    <dbReference type="NCBI Taxonomy" id="53326"/>
    <lineage>
        <taxon>Eukaryota</taxon>
        <taxon>Metazoa</taxon>
        <taxon>Ecdysozoa</taxon>
        <taxon>Nematoda</taxon>
        <taxon>Chromadorea</taxon>
        <taxon>Rhabditida</taxon>
        <taxon>Rhabditina</taxon>
        <taxon>Rhabditomorpha</taxon>
        <taxon>Strongyloidea</taxon>
        <taxon>Ancylostomatidae</taxon>
        <taxon>Ancylostomatinae</taxon>
        <taxon>Ancylostoma</taxon>
    </lineage>
</organism>
<keyword evidence="3" id="KW-1185">Reference proteome</keyword>
<dbReference type="GO" id="GO:0006508">
    <property type="term" value="P:proteolysis"/>
    <property type="evidence" value="ECO:0007669"/>
    <property type="project" value="InterPro"/>
</dbReference>
<evidence type="ECO:0000313" key="3">
    <source>
        <dbReference type="Proteomes" id="UP000054495"/>
    </source>
</evidence>
<dbReference type="InterPro" id="IPR038765">
    <property type="entry name" value="Papain-like_cys_pep_sf"/>
</dbReference>
<dbReference type="Proteomes" id="UP000054495">
    <property type="component" value="Unassembled WGS sequence"/>
</dbReference>
<dbReference type="InterPro" id="IPR025660">
    <property type="entry name" value="Pept_his_AS"/>
</dbReference>
<protein>
    <recommendedName>
        <fullName evidence="1">Peptidase C1A papain C-terminal domain-containing protein</fullName>
    </recommendedName>
</protein>
<dbReference type="GO" id="GO:0008234">
    <property type="term" value="F:cysteine-type peptidase activity"/>
    <property type="evidence" value="ECO:0007669"/>
    <property type="project" value="InterPro"/>
</dbReference>
<dbReference type="Gene3D" id="3.90.70.10">
    <property type="entry name" value="Cysteine proteinases"/>
    <property type="match status" value="1"/>
</dbReference>
<accession>A0A0D6LPX0</accession>
<sequence>MTHTGGKLGGGHAVKMIGWGIEQGMPYWLLANSWNEDWGEDACPVLMGPVPQRRSDAQRLMGGIRRKFVENSETLAEFPGYCDNSLSIEGLSSSSGTRRAQVGTSKVYLVNRASVSQPAPTVFG</sequence>
<dbReference type="Pfam" id="PF00112">
    <property type="entry name" value="Peptidase_C1"/>
    <property type="match status" value="1"/>
</dbReference>
<proteinExistence type="predicted"/>
<dbReference type="EMBL" id="KE124957">
    <property type="protein sequence ID" value="EPB74095.1"/>
    <property type="molecule type" value="Genomic_DNA"/>
</dbReference>
<feature type="domain" description="Peptidase C1A papain C-terminal" evidence="1">
    <location>
        <begin position="9"/>
        <end position="41"/>
    </location>
</feature>
<dbReference type="InterPro" id="IPR000668">
    <property type="entry name" value="Peptidase_C1A_C"/>
</dbReference>
<evidence type="ECO:0000259" key="1">
    <source>
        <dbReference type="Pfam" id="PF00112"/>
    </source>
</evidence>
<evidence type="ECO:0000313" key="2">
    <source>
        <dbReference type="EMBL" id="EPB74095.1"/>
    </source>
</evidence>